<dbReference type="InterPro" id="IPR036086">
    <property type="entry name" value="ParB/Sulfiredoxin_sf"/>
</dbReference>
<dbReference type="InterPro" id="IPR004437">
    <property type="entry name" value="ParB/RepB/Spo0J"/>
</dbReference>
<evidence type="ECO:0000256" key="1">
    <source>
        <dbReference type="ARBA" id="ARBA00006295"/>
    </source>
</evidence>
<dbReference type="InterPro" id="IPR050336">
    <property type="entry name" value="Chromosome_partition/occlusion"/>
</dbReference>
<dbReference type="FunFam" id="3.90.1530.30:FF:000001">
    <property type="entry name" value="Chromosome partitioning protein ParB"/>
    <property type="match status" value="1"/>
</dbReference>
<dbReference type="GO" id="GO:0005694">
    <property type="term" value="C:chromosome"/>
    <property type="evidence" value="ECO:0007669"/>
    <property type="project" value="TreeGrafter"/>
</dbReference>
<dbReference type="SUPFAM" id="SSF110849">
    <property type="entry name" value="ParB/Sulfiredoxin"/>
    <property type="match status" value="1"/>
</dbReference>
<keyword evidence="6" id="KW-1185">Reference proteome</keyword>
<dbReference type="PANTHER" id="PTHR33375:SF1">
    <property type="entry name" value="CHROMOSOME-PARTITIONING PROTEIN PARB-RELATED"/>
    <property type="match status" value="1"/>
</dbReference>
<name>A0A1X7BYN5_9RHOB</name>
<evidence type="ECO:0000256" key="2">
    <source>
        <dbReference type="ARBA" id="ARBA00023125"/>
    </source>
</evidence>
<protein>
    <submittedName>
        <fullName evidence="5">Chromosome-partitioning protein ParB</fullName>
    </submittedName>
</protein>
<sequence>MARSLTDTLDRLAASGKLDKFSKGEQATEGGAQQIVISEIEPDPDQPRRVFDKDKLRSLSESIAVQGVLQPITVRPKNADGKHLIIMGERRWRAAQLARLTHIPAIVREATVELRAIQLTENVQRADLTTMEIAQAVGQMRAVGKKRQEIAKALGWSESAVSRYAGIAKMPDELQALARANAPVLALSDLGSLWKKDEGAVRAFLAGTPVEDITRVTVAALRAEIDARQDAHSNDNTDQPEQIVARPTMLSSPSDETAPDQQSEMTRSQPGPVAILCRHGVAIGRILTDRKPSTNKALLVSFDDGARLEEIPLSEIELVDVIDA</sequence>
<feature type="compositionally biased region" description="Polar residues" evidence="3">
    <location>
        <begin position="249"/>
        <end position="269"/>
    </location>
</feature>
<gene>
    <name evidence="5" type="primary">parB_3</name>
    <name evidence="5" type="ORF">ROA7745_04256</name>
</gene>
<dbReference type="Gene3D" id="3.90.1530.30">
    <property type="match status" value="1"/>
</dbReference>
<dbReference type="GO" id="GO:0007059">
    <property type="term" value="P:chromosome segregation"/>
    <property type="evidence" value="ECO:0007669"/>
    <property type="project" value="TreeGrafter"/>
</dbReference>
<dbReference type="Pfam" id="PF02195">
    <property type="entry name" value="ParB_N"/>
    <property type="match status" value="1"/>
</dbReference>
<keyword evidence="2" id="KW-0238">DNA-binding</keyword>
<dbReference type="OrthoDB" id="4204233at2"/>
<dbReference type="SMART" id="SM00470">
    <property type="entry name" value="ParB"/>
    <property type="match status" value="1"/>
</dbReference>
<evidence type="ECO:0000313" key="5">
    <source>
        <dbReference type="EMBL" id="SMC14389.1"/>
    </source>
</evidence>
<feature type="domain" description="ParB-like N-terminal" evidence="4">
    <location>
        <begin position="33"/>
        <end position="123"/>
    </location>
</feature>
<dbReference type="GO" id="GO:0003677">
    <property type="term" value="F:DNA binding"/>
    <property type="evidence" value="ECO:0007669"/>
    <property type="project" value="UniProtKB-KW"/>
</dbReference>
<dbReference type="SUPFAM" id="SSF109709">
    <property type="entry name" value="KorB DNA-binding domain-like"/>
    <property type="match status" value="1"/>
</dbReference>
<dbReference type="InterPro" id="IPR013741">
    <property type="entry name" value="KorB_domain"/>
</dbReference>
<accession>A0A1X7BYN5</accession>
<organism evidence="5 6">
    <name type="scientific">Roseovarius aestuarii</name>
    <dbReference type="NCBI Taxonomy" id="475083"/>
    <lineage>
        <taxon>Bacteria</taxon>
        <taxon>Pseudomonadati</taxon>
        <taxon>Pseudomonadota</taxon>
        <taxon>Alphaproteobacteria</taxon>
        <taxon>Rhodobacterales</taxon>
        <taxon>Roseobacteraceae</taxon>
        <taxon>Roseovarius</taxon>
    </lineage>
</organism>
<evidence type="ECO:0000256" key="3">
    <source>
        <dbReference type="SAM" id="MobiDB-lite"/>
    </source>
</evidence>
<dbReference type="Proteomes" id="UP000193224">
    <property type="component" value="Unassembled WGS sequence"/>
</dbReference>
<reference evidence="5 6" key="1">
    <citation type="submission" date="2017-03" db="EMBL/GenBank/DDBJ databases">
        <authorList>
            <person name="Afonso C.L."/>
            <person name="Miller P.J."/>
            <person name="Scott M.A."/>
            <person name="Spackman E."/>
            <person name="Goraichik I."/>
            <person name="Dimitrov K.M."/>
            <person name="Suarez D.L."/>
            <person name="Swayne D.E."/>
        </authorList>
    </citation>
    <scope>NUCLEOTIDE SEQUENCE [LARGE SCALE GENOMIC DNA]</scope>
    <source>
        <strain evidence="5 6">CECT 7745</strain>
    </source>
</reference>
<feature type="region of interest" description="Disordered" evidence="3">
    <location>
        <begin position="229"/>
        <end position="271"/>
    </location>
</feature>
<dbReference type="EMBL" id="FWXB01000025">
    <property type="protein sequence ID" value="SMC14389.1"/>
    <property type="molecule type" value="Genomic_DNA"/>
</dbReference>
<comment type="similarity">
    <text evidence="1">Belongs to the ParB family.</text>
</comment>
<dbReference type="Pfam" id="PF08535">
    <property type="entry name" value="KorB"/>
    <property type="match status" value="1"/>
</dbReference>
<dbReference type="CDD" id="cd16393">
    <property type="entry name" value="SPO0J_N"/>
    <property type="match status" value="1"/>
</dbReference>
<dbReference type="Gene3D" id="1.10.10.2830">
    <property type="match status" value="1"/>
</dbReference>
<evidence type="ECO:0000259" key="4">
    <source>
        <dbReference type="SMART" id="SM00470"/>
    </source>
</evidence>
<dbReference type="NCBIfam" id="TIGR00180">
    <property type="entry name" value="parB_part"/>
    <property type="match status" value="1"/>
</dbReference>
<dbReference type="InterPro" id="IPR003115">
    <property type="entry name" value="ParB_N"/>
</dbReference>
<evidence type="ECO:0000313" key="6">
    <source>
        <dbReference type="Proteomes" id="UP000193224"/>
    </source>
</evidence>
<dbReference type="AlphaFoldDB" id="A0A1X7BYN5"/>
<dbReference type="PANTHER" id="PTHR33375">
    <property type="entry name" value="CHROMOSOME-PARTITIONING PROTEIN PARB-RELATED"/>
    <property type="match status" value="1"/>
</dbReference>
<proteinExistence type="inferred from homology"/>